<dbReference type="Pfam" id="PF00083">
    <property type="entry name" value="Sugar_tr"/>
    <property type="match status" value="1"/>
</dbReference>
<evidence type="ECO:0000256" key="2">
    <source>
        <dbReference type="ARBA" id="ARBA00010992"/>
    </source>
</evidence>
<feature type="region of interest" description="Disordered" evidence="8">
    <location>
        <begin position="541"/>
        <end position="561"/>
    </location>
</feature>
<feature type="transmembrane region" description="Helical" evidence="9">
    <location>
        <begin position="153"/>
        <end position="175"/>
    </location>
</feature>
<dbReference type="AlphaFoldDB" id="A0A1E3PD49"/>
<feature type="transmembrane region" description="Helical" evidence="9">
    <location>
        <begin position="483"/>
        <end position="503"/>
    </location>
</feature>
<dbReference type="EMBL" id="KV454208">
    <property type="protein sequence ID" value="ODQ62882.1"/>
    <property type="molecule type" value="Genomic_DNA"/>
</dbReference>
<proteinExistence type="inferred from homology"/>
<evidence type="ECO:0000256" key="4">
    <source>
        <dbReference type="ARBA" id="ARBA00022692"/>
    </source>
</evidence>
<evidence type="ECO:0000313" key="12">
    <source>
        <dbReference type="Proteomes" id="UP000094112"/>
    </source>
</evidence>
<dbReference type="InterPro" id="IPR036259">
    <property type="entry name" value="MFS_trans_sf"/>
</dbReference>
<feature type="transmembrane region" description="Helical" evidence="9">
    <location>
        <begin position="187"/>
        <end position="206"/>
    </location>
</feature>
<feature type="transmembrane region" description="Helical" evidence="9">
    <location>
        <begin position="356"/>
        <end position="374"/>
    </location>
</feature>
<dbReference type="GeneID" id="30199902"/>
<evidence type="ECO:0000256" key="6">
    <source>
        <dbReference type="ARBA" id="ARBA00023136"/>
    </source>
</evidence>
<feature type="transmembrane region" description="Helical" evidence="9">
    <location>
        <begin position="314"/>
        <end position="336"/>
    </location>
</feature>
<organism evidence="11 12">
    <name type="scientific">Wickerhamomyces anomalus (strain ATCC 58044 / CBS 1984 / NCYC 433 / NRRL Y-366-8)</name>
    <name type="common">Yeast</name>
    <name type="synonym">Hansenula anomala</name>
    <dbReference type="NCBI Taxonomy" id="683960"/>
    <lineage>
        <taxon>Eukaryota</taxon>
        <taxon>Fungi</taxon>
        <taxon>Dikarya</taxon>
        <taxon>Ascomycota</taxon>
        <taxon>Saccharomycotina</taxon>
        <taxon>Saccharomycetes</taxon>
        <taxon>Phaffomycetales</taxon>
        <taxon>Wickerhamomycetaceae</taxon>
        <taxon>Wickerhamomyces</taxon>
    </lineage>
</organism>
<keyword evidence="5 9" id="KW-1133">Transmembrane helix</keyword>
<dbReference type="InterPro" id="IPR020846">
    <property type="entry name" value="MFS_dom"/>
</dbReference>
<dbReference type="NCBIfam" id="TIGR00879">
    <property type="entry name" value="SP"/>
    <property type="match status" value="1"/>
</dbReference>
<comment type="subcellular location">
    <subcellularLocation>
        <location evidence="1">Membrane</location>
        <topology evidence="1">Multi-pass membrane protein</topology>
    </subcellularLocation>
</comment>
<evidence type="ECO:0000256" key="1">
    <source>
        <dbReference type="ARBA" id="ARBA00004141"/>
    </source>
</evidence>
<comment type="similarity">
    <text evidence="2 7">Belongs to the major facilitator superfamily. Sugar transporter (TC 2.A.1.1) family.</text>
</comment>
<dbReference type="SUPFAM" id="SSF103473">
    <property type="entry name" value="MFS general substrate transporter"/>
    <property type="match status" value="1"/>
</dbReference>
<reference evidence="11 12" key="1">
    <citation type="journal article" date="2016" name="Proc. Natl. Acad. Sci. U.S.A.">
        <title>Comparative genomics of biotechnologically important yeasts.</title>
        <authorList>
            <person name="Riley R."/>
            <person name="Haridas S."/>
            <person name="Wolfe K.H."/>
            <person name="Lopes M.R."/>
            <person name="Hittinger C.T."/>
            <person name="Goeker M."/>
            <person name="Salamov A.A."/>
            <person name="Wisecaver J.H."/>
            <person name="Long T.M."/>
            <person name="Calvey C.H."/>
            <person name="Aerts A.L."/>
            <person name="Barry K.W."/>
            <person name="Choi C."/>
            <person name="Clum A."/>
            <person name="Coughlan A.Y."/>
            <person name="Deshpande S."/>
            <person name="Douglass A.P."/>
            <person name="Hanson S.J."/>
            <person name="Klenk H.-P."/>
            <person name="LaButti K.M."/>
            <person name="Lapidus A."/>
            <person name="Lindquist E.A."/>
            <person name="Lipzen A.M."/>
            <person name="Meier-Kolthoff J.P."/>
            <person name="Ohm R.A."/>
            <person name="Otillar R.P."/>
            <person name="Pangilinan J.L."/>
            <person name="Peng Y."/>
            <person name="Rokas A."/>
            <person name="Rosa C.A."/>
            <person name="Scheuner C."/>
            <person name="Sibirny A.A."/>
            <person name="Slot J.C."/>
            <person name="Stielow J.B."/>
            <person name="Sun H."/>
            <person name="Kurtzman C.P."/>
            <person name="Blackwell M."/>
            <person name="Grigoriev I.V."/>
            <person name="Jeffries T.W."/>
        </authorList>
    </citation>
    <scope>NUCLEOTIDE SEQUENCE [LARGE SCALE GENOMIC DNA]</scope>
    <source>
        <strain evidence="12">ATCC 58044 / CBS 1984 / NCYC 433 / NRRL Y-366-8</strain>
    </source>
</reference>
<dbReference type="InterPro" id="IPR005828">
    <property type="entry name" value="MFS_sugar_transport-like"/>
</dbReference>
<keyword evidence="4 9" id="KW-0812">Transmembrane</keyword>
<keyword evidence="12" id="KW-1185">Reference proteome</keyword>
<dbReference type="PANTHER" id="PTHR48022">
    <property type="entry name" value="PLASTIDIC GLUCOSE TRANSPORTER 4"/>
    <property type="match status" value="1"/>
</dbReference>
<dbReference type="GO" id="GO:0016020">
    <property type="term" value="C:membrane"/>
    <property type="evidence" value="ECO:0007669"/>
    <property type="project" value="UniProtKB-SubCell"/>
</dbReference>
<dbReference type="PANTHER" id="PTHR48022:SF24">
    <property type="entry name" value="HEXOSE TRANSPORTER PROTEIN (AFU_ORTHOLOGUE AFUA_8G04480)"/>
    <property type="match status" value="1"/>
</dbReference>
<dbReference type="Gene3D" id="1.20.1250.20">
    <property type="entry name" value="MFS general substrate transporter like domains"/>
    <property type="match status" value="1"/>
</dbReference>
<feature type="transmembrane region" description="Helical" evidence="9">
    <location>
        <begin position="453"/>
        <end position="471"/>
    </location>
</feature>
<evidence type="ECO:0000256" key="3">
    <source>
        <dbReference type="ARBA" id="ARBA00022448"/>
    </source>
</evidence>
<evidence type="ECO:0000259" key="10">
    <source>
        <dbReference type="PROSITE" id="PS50850"/>
    </source>
</evidence>
<dbReference type="PROSITE" id="PS50850">
    <property type="entry name" value="MFS"/>
    <property type="match status" value="1"/>
</dbReference>
<dbReference type="STRING" id="683960.A0A1E3PD49"/>
<dbReference type="OrthoDB" id="6133115at2759"/>
<dbReference type="FunFam" id="1.20.1250.20:FF:000134">
    <property type="entry name" value="MFS sugar transporter protein"/>
    <property type="match status" value="1"/>
</dbReference>
<keyword evidence="3 7" id="KW-0813">Transport</keyword>
<dbReference type="InterPro" id="IPR003663">
    <property type="entry name" value="Sugar/inositol_transpt"/>
</dbReference>
<dbReference type="GO" id="GO:0005351">
    <property type="term" value="F:carbohydrate:proton symporter activity"/>
    <property type="evidence" value="ECO:0007669"/>
    <property type="project" value="TreeGrafter"/>
</dbReference>
<dbReference type="RefSeq" id="XP_019042089.1">
    <property type="nucleotide sequence ID" value="XM_019182656.1"/>
</dbReference>
<dbReference type="Proteomes" id="UP000094112">
    <property type="component" value="Unassembled WGS sequence"/>
</dbReference>
<evidence type="ECO:0000256" key="7">
    <source>
        <dbReference type="RuleBase" id="RU003346"/>
    </source>
</evidence>
<feature type="transmembrane region" description="Helical" evidence="9">
    <location>
        <begin position="423"/>
        <end position="441"/>
    </location>
</feature>
<evidence type="ECO:0000256" key="9">
    <source>
        <dbReference type="SAM" id="Phobius"/>
    </source>
</evidence>
<keyword evidence="6 9" id="KW-0472">Membrane</keyword>
<feature type="transmembrane region" description="Helical" evidence="9">
    <location>
        <begin position="97"/>
        <end position="117"/>
    </location>
</feature>
<accession>A0A1E3PD49</accession>
<evidence type="ECO:0000256" key="8">
    <source>
        <dbReference type="SAM" id="MobiDB-lite"/>
    </source>
</evidence>
<dbReference type="InterPro" id="IPR050360">
    <property type="entry name" value="MFS_Sugar_Transporters"/>
</dbReference>
<feature type="domain" description="Major facilitator superfamily (MFS) profile" evidence="10">
    <location>
        <begin position="60"/>
        <end position="506"/>
    </location>
</feature>
<evidence type="ECO:0000313" key="11">
    <source>
        <dbReference type="EMBL" id="ODQ62882.1"/>
    </source>
</evidence>
<gene>
    <name evidence="11" type="ORF">WICANDRAFT_50734</name>
</gene>
<sequence length="561" mass="62760">MVGIIADEVKFFKKNKQPVKKLPVNPGDVPDDDAQHLKHFLPNYGKAWFKVPHLLKLNLILLIVSLTSTNTGYDGSLLNAFQSIPDWRMAMNNPSGAVLGAINNGVVFGCILGFPFASPIGDRYGRRHAVTIGNIVMIIGTVIQSYSRAYAMFLVARIIIGFGNFISSVSSPSLISELSYPTHRQAVTAFFNSNWYLGAIIAGWVSFGTRNVGSNWSWRIPTILQGLFPVIQFFLIYLVPESPRWLISKGRNQEARDLLLKYHAGGDESVGGALVDFEMSEIELALEQERLAKKIADKSSYFDFLKTPGNRKRLFLTCFVAFVMQLSGNGLVSYYLNKVLNSIGITSPTEQLIFNGGLQIYNWGISIIINLLVFQNFRRRVVFNTSIAMMLFFYIIWTILSAINQERNFEDKSLAKGVMAMIFLYYLAYNIGLNGLPYLYMTEISTYQLRSKLMNINIFGQQVAGVYNGFVNSIAMDAIEWKYYIVYCCILAVELVVSYLTFVETSGRTLEEMAEVFGESIGDHGFTLAQKKNEVKHLEDGAMADDSGSGTSAEKSNNLLV</sequence>
<protein>
    <recommendedName>
        <fullName evidence="10">Major facilitator superfamily (MFS) profile domain-containing protein</fullName>
    </recommendedName>
</protein>
<feature type="transmembrane region" description="Helical" evidence="9">
    <location>
        <begin position="381"/>
        <end position="403"/>
    </location>
</feature>
<evidence type="ECO:0000256" key="5">
    <source>
        <dbReference type="ARBA" id="ARBA00022989"/>
    </source>
</evidence>
<feature type="compositionally biased region" description="Polar residues" evidence="8">
    <location>
        <begin position="548"/>
        <end position="561"/>
    </location>
</feature>
<feature type="transmembrane region" description="Helical" evidence="9">
    <location>
        <begin position="129"/>
        <end position="147"/>
    </location>
</feature>
<name>A0A1E3PD49_WICAA</name>